<accession>A0ABV8Q2W7</accession>
<proteinExistence type="predicted"/>
<dbReference type="RefSeq" id="WP_390226589.1">
    <property type="nucleotide sequence ID" value="NZ_JBHSCN010000002.1"/>
</dbReference>
<organism evidence="2 3">
    <name type="scientific">Gryllotalpicola reticulitermitis</name>
    <dbReference type="NCBI Taxonomy" id="1184153"/>
    <lineage>
        <taxon>Bacteria</taxon>
        <taxon>Bacillati</taxon>
        <taxon>Actinomycetota</taxon>
        <taxon>Actinomycetes</taxon>
        <taxon>Micrococcales</taxon>
        <taxon>Microbacteriaceae</taxon>
        <taxon>Gryllotalpicola</taxon>
    </lineage>
</organism>
<keyword evidence="3" id="KW-1185">Reference proteome</keyword>
<gene>
    <name evidence="2" type="ORF">ACFOYW_00505</name>
</gene>
<reference evidence="3" key="1">
    <citation type="journal article" date="2019" name="Int. J. Syst. Evol. Microbiol.">
        <title>The Global Catalogue of Microorganisms (GCM) 10K type strain sequencing project: providing services to taxonomists for standard genome sequencing and annotation.</title>
        <authorList>
            <consortium name="The Broad Institute Genomics Platform"/>
            <consortium name="The Broad Institute Genome Sequencing Center for Infectious Disease"/>
            <person name="Wu L."/>
            <person name="Ma J."/>
        </authorList>
    </citation>
    <scope>NUCLEOTIDE SEQUENCE [LARGE SCALE GENOMIC DNA]</scope>
    <source>
        <strain evidence="3">CGMCC 1.10363</strain>
    </source>
</reference>
<feature type="transmembrane region" description="Helical" evidence="1">
    <location>
        <begin position="108"/>
        <end position="130"/>
    </location>
</feature>
<evidence type="ECO:0000313" key="3">
    <source>
        <dbReference type="Proteomes" id="UP001595900"/>
    </source>
</evidence>
<name>A0ABV8Q2W7_9MICO</name>
<feature type="transmembrane region" description="Helical" evidence="1">
    <location>
        <begin position="19"/>
        <end position="43"/>
    </location>
</feature>
<sequence>MDAVEDAAQPLHKSGALRFVFWVSAAYLVVAAIELSSSVAGLVSDLRHRVAGIAWSWDPAFPVVQPSGNHFAGGPYLVPGSTAMFTQVAGTVANIPAAAIISRTAGDVVGTLTGAGIAACLLVLMSRVAAGAPFARSSQVALLWLAGVVLVGFELGTILHGIASAMVTEVMMGAPKTPDGAFFSSSDVSVLTLWPVYVAMALVGLAAVFRVGAAYRADSDGLV</sequence>
<dbReference type="EMBL" id="JBHSCN010000002">
    <property type="protein sequence ID" value="MFC4241836.1"/>
    <property type="molecule type" value="Genomic_DNA"/>
</dbReference>
<keyword evidence="1" id="KW-0812">Transmembrane</keyword>
<feature type="transmembrane region" description="Helical" evidence="1">
    <location>
        <begin position="142"/>
        <end position="168"/>
    </location>
</feature>
<evidence type="ECO:0000313" key="2">
    <source>
        <dbReference type="EMBL" id="MFC4241836.1"/>
    </source>
</evidence>
<evidence type="ECO:0000256" key="1">
    <source>
        <dbReference type="SAM" id="Phobius"/>
    </source>
</evidence>
<feature type="transmembrane region" description="Helical" evidence="1">
    <location>
        <begin position="188"/>
        <end position="209"/>
    </location>
</feature>
<keyword evidence="1" id="KW-0472">Membrane</keyword>
<protein>
    <recommendedName>
        <fullName evidence="4">DUF2975 domain-containing protein</fullName>
    </recommendedName>
</protein>
<keyword evidence="1" id="KW-1133">Transmembrane helix</keyword>
<dbReference type="Proteomes" id="UP001595900">
    <property type="component" value="Unassembled WGS sequence"/>
</dbReference>
<comment type="caution">
    <text evidence="2">The sequence shown here is derived from an EMBL/GenBank/DDBJ whole genome shotgun (WGS) entry which is preliminary data.</text>
</comment>
<evidence type="ECO:0008006" key="4">
    <source>
        <dbReference type="Google" id="ProtNLM"/>
    </source>
</evidence>